<dbReference type="InterPro" id="IPR036086">
    <property type="entry name" value="ParB/Sulfiredoxin_sf"/>
</dbReference>
<dbReference type="InterPro" id="IPR046681">
    <property type="entry name" value="DUF6551"/>
</dbReference>
<comment type="caution">
    <text evidence="1">The sequence shown here is derived from an EMBL/GenBank/DDBJ whole genome shotgun (WGS) entry which is preliminary data.</text>
</comment>
<gene>
    <name evidence="1" type="ORF">LCGC14_2303290</name>
</gene>
<evidence type="ECO:0000313" key="1">
    <source>
        <dbReference type="EMBL" id="KKL50659.1"/>
    </source>
</evidence>
<sequence length="262" mass="28863">MKELSKSKMVKVRADSLSIHPYAQRALIPTKLKRLSAELDLDAIGVLHAVEYPIRAKKKLWIIDGQHRLRALLDHGFGEWLVEVKVHLGAQDDARASALFLKLNDRSLVRPHDKFKNELKSKHPVAVNTLRIVHTNGLEIGDTGADGKIVCISALKKLYQVDGGKTLADTLRTLLTAWGTTAASVEGKLVEGVGLVVHRFNGSIDMGSLTKKLSKYPGGASGLIGDARGIRDYRKTSLSRCIAERVIETYNSGKRSERLELL</sequence>
<reference evidence="1" key="1">
    <citation type="journal article" date="2015" name="Nature">
        <title>Complex archaea that bridge the gap between prokaryotes and eukaryotes.</title>
        <authorList>
            <person name="Spang A."/>
            <person name="Saw J.H."/>
            <person name="Jorgensen S.L."/>
            <person name="Zaremba-Niedzwiedzka K."/>
            <person name="Martijn J."/>
            <person name="Lind A.E."/>
            <person name="van Eijk R."/>
            <person name="Schleper C."/>
            <person name="Guy L."/>
            <person name="Ettema T.J."/>
        </authorList>
    </citation>
    <scope>NUCLEOTIDE SEQUENCE</scope>
</reference>
<dbReference type="EMBL" id="LAZR01032520">
    <property type="protein sequence ID" value="KKL50659.1"/>
    <property type="molecule type" value="Genomic_DNA"/>
</dbReference>
<accession>A0A0F9CNA3</accession>
<dbReference type="SUPFAM" id="SSF110849">
    <property type="entry name" value="ParB/Sulfiredoxin"/>
    <property type="match status" value="1"/>
</dbReference>
<dbReference type="Pfam" id="PF20188">
    <property type="entry name" value="DUF6551"/>
    <property type="match status" value="1"/>
</dbReference>
<evidence type="ECO:0008006" key="2">
    <source>
        <dbReference type="Google" id="ProtNLM"/>
    </source>
</evidence>
<protein>
    <recommendedName>
        <fullName evidence="2">ParB/Sulfiredoxin domain-containing protein</fullName>
    </recommendedName>
</protein>
<proteinExistence type="predicted"/>
<organism evidence="1">
    <name type="scientific">marine sediment metagenome</name>
    <dbReference type="NCBI Taxonomy" id="412755"/>
    <lineage>
        <taxon>unclassified sequences</taxon>
        <taxon>metagenomes</taxon>
        <taxon>ecological metagenomes</taxon>
    </lineage>
</organism>
<dbReference type="AlphaFoldDB" id="A0A0F9CNA3"/>
<name>A0A0F9CNA3_9ZZZZ</name>